<protein>
    <recommendedName>
        <fullName evidence="2">Leucine-binding protein domain-containing protein</fullName>
    </recommendedName>
</protein>
<gene>
    <name evidence="3" type="ORF">METZ01_LOCUS432183</name>
</gene>
<dbReference type="InterPro" id="IPR028081">
    <property type="entry name" value="Leu-bd"/>
</dbReference>
<dbReference type="InterPro" id="IPR028082">
    <property type="entry name" value="Peripla_BP_I"/>
</dbReference>
<name>A0A382Y8L5_9ZZZZ</name>
<evidence type="ECO:0000313" key="3">
    <source>
        <dbReference type="EMBL" id="SVD79329.1"/>
    </source>
</evidence>
<reference evidence="3" key="1">
    <citation type="submission" date="2018-05" db="EMBL/GenBank/DDBJ databases">
        <authorList>
            <person name="Lanie J.A."/>
            <person name="Ng W.-L."/>
            <person name="Kazmierczak K.M."/>
            <person name="Andrzejewski T.M."/>
            <person name="Davidsen T.M."/>
            <person name="Wayne K.J."/>
            <person name="Tettelin H."/>
            <person name="Glass J.I."/>
            <person name="Rusch D."/>
            <person name="Podicherti R."/>
            <person name="Tsui H.-C.T."/>
            <person name="Winkler M.E."/>
        </authorList>
    </citation>
    <scope>NUCLEOTIDE SEQUENCE</scope>
</reference>
<dbReference type="PANTHER" id="PTHR30483:SF37">
    <property type="entry name" value="ABC TRANSPORTER SUBSTRATE-BINDING PROTEIN"/>
    <property type="match status" value="1"/>
</dbReference>
<feature type="non-terminal residue" evidence="3">
    <location>
        <position position="83"/>
    </location>
</feature>
<dbReference type="Pfam" id="PF13458">
    <property type="entry name" value="Peripla_BP_6"/>
    <property type="match status" value="1"/>
</dbReference>
<evidence type="ECO:0000259" key="2">
    <source>
        <dbReference type="Pfam" id="PF13458"/>
    </source>
</evidence>
<dbReference type="PROSITE" id="PS51318">
    <property type="entry name" value="TAT"/>
    <property type="match status" value="1"/>
</dbReference>
<dbReference type="AlphaFoldDB" id="A0A382Y8L5"/>
<sequence>MKNNNKHSTTRRKLLKSSLAGTAYASIGFPSILRAESNIKIGIPTLLSGRVAQLGISATNGIKLHIDKFNEAGGFNGRKIELI</sequence>
<dbReference type="InterPro" id="IPR051010">
    <property type="entry name" value="BCAA_transport"/>
</dbReference>
<organism evidence="3">
    <name type="scientific">marine metagenome</name>
    <dbReference type="NCBI Taxonomy" id="408172"/>
    <lineage>
        <taxon>unclassified sequences</taxon>
        <taxon>metagenomes</taxon>
        <taxon>ecological metagenomes</taxon>
    </lineage>
</organism>
<dbReference type="Gene3D" id="3.40.50.2300">
    <property type="match status" value="1"/>
</dbReference>
<dbReference type="PANTHER" id="PTHR30483">
    <property type="entry name" value="LEUCINE-SPECIFIC-BINDING PROTEIN"/>
    <property type="match status" value="1"/>
</dbReference>
<accession>A0A382Y8L5</accession>
<dbReference type="InterPro" id="IPR006311">
    <property type="entry name" value="TAT_signal"/>
</dbReference>
<evidence type="ECO:0000256" key="1">
    <source>
        <dbReference type="ARBA" id="ARBA00022729"/>
    </source>
</evidence>
<keyword evidence="1" id="KW-0732">Signal</keyword>
<proteinExistence type="predicted"/>
<dbReference type="EMBL" id="UINC01173629">
    <property type="protein sequence ID" value="SVD79329.1"/>
    <property type="molecule type" value="Genomic_DNA"/>
</dbReference>
<dbReference type="SUPFAM" id="SSF53822">
    <property type="entry name" value="Periplasmic binding protein-like I"/>
    <property type="match status" value="1"/>
</dbReference>
<feature type="domain" description="Leucine-binding protein" evidence="2">
    <location>
        <begin position="39"/>
        <end position="83"/>
    </location>
</feature>